<feature type="transmembrane region" description="Helical" evidence="9">
    <location>
        <begin position="188"/>
        <end position="209"/>
    </location>
</feature>
<dbReference type="Pfam" id="PF20154">
    <property type="entry name" value="LNT_N"/>
    <property type="match status" value="1"/>
</dbReference>
<comment type="subcellular location">
    <subcellularLocation>
        <location evidence="1 9">Cell membrane</location>
        <topology evidence="1 9">Multi-pass membrane protein</topology>
    </subcellularLocation>
</comment>
<evidence type="ECO:0000256" key="3">
    <source>
        <dbReference type="ARBA" id="ARBA00022475"/>
    </source>
</evidence>
<keyword evidence="8 9" id="KW-0012">Acyltransferase</keyword>
<dbReference type="EMBL" id="DVLY01000065">
    <property type="protein sequence ID" value="HIT97752.1"/>
    <property type="molecule type" value="Genomic_DNA"/>
</dbReference>
<evidence type="ECO:0000256" key="6">
    <source>
        <dbReference type="ARBA" id="ARBA00022989"/>
    </source>
</evidence>
<feature type="domain" description="CN hydrolase" evidence="10">
    <location>
        <begin position="227"/>
        <end position="497"/>
    </location>
</feature>
<feature type="transmembrane region" description="Helical" evidence="9">
    <location>
        <begin position="27"/>
        <end position="44"/>
    </location>
</feature>
<dbReference type="GO" id="GO:0016410">
    <property type="term" value="F:N-acyltransferase activity"/>
    <property type="evidence" value="ECO:0007669"/>
    <property type="project" value="UniProtKB-UniRule"/>
</dbReference>
<feature type="transmembrane region" description="Helical" evidence="9">
    <location>
        <begin position="511"/>
        <end position="529"/>
    </location>
</feature>
<keyword evidence="5 9" id="KW-0812">Transmembrane</keyword>
<protein>
    <recommendedName>
        <fullName evidence="9">Apolipoprotein N-acyltransferase</fullName>
        <shortName evidence="9">ALP N-acyltransferase</shortName>
        <ecNumber evidence="9">2.3.1.269</ecNumber>
    </recommendedName>
</protein>
<feature type="transmembrane region" description="Helical" evidence="9">
    <location>
        <begin position="109"/>
        <end position="127"/>
    </location>
</feature>
<dbReference type="HAMAP" id="MF_01148">
    <property type="entry name" value="Lnt"/>
    <property type="match status" value="1"/>
</dbReference>
<keyword evidence="4 9" id="KW-0808">Transferase</keyword>
<comment type="function">
    <text evidence="9">Catalyzes the phospholipid dependent N-acylation of the N-terminal cysteine of apolipoprotein, the last step in lipoprotein maturation.</text>
</comment>
<sequence>MVGTFLLYAVLSGLMLALGWLSWSTPAFIFVAFVPLWVAAYKLFRAQARHAFALLWLITFTAFLTWNVVDIFWLRNSTWPGFVAAALLNAAFVTVVTMAGFWVARRRGFLLGMVFWAALWISFEKLHSEWDLAWPLLTLGNGFARYAGFVQWYEYTGVFGGSLWVLAANIVAFYAWKAYAGQSPREVLYRRIGVFAGVLVLPMLLSWAVTPRGGAPKDSRSIEAIALQPNIDPYGEKFTTATDSAMAARMFEMVDTLLDPQVRLIAAPETYLSQYKQVDSPGRYPVFDTLRAFSARNGGLTVVTGSSFVRYFYDEASATPTANRSRYGDFWYDVYNSAVQVDTQGMDRYEKSKLVPGVECFPFRSVLEGVLGDVMIDMGGMAGSNVTQDDRAVFVSQGGTMRLAPIICYEALFGEFVAGYVRNGANALCIITNDGWWGNTEGHRQMLWIARLRAIETRLPIIRSANTGVSAFLTPDGRITGVIPYGQQGALRGTLALAEREPTFYVRHGDYIPRVAVWVAAGLLLFSVLPGRRKR</sequence>
<dbReference type="InterPro" id="IPR004563">
    <property type="entry name" value="Apolipo_AcylTrfase"/>
</dbReference>
<dbReference type="PANTHER" id="PTHR38686">
    <property type="entry name" value="APOLIPOPROTEIN N-ACYLTRANSFERASE"/>
    <property type="match status" value="1"/>
</dbReference>
<evidence type="ECO:0000256" key="8">
    <source>
        <dbReference type="ARBA" id="ARBA00023315"/>
    </source>
</evidence>
<dbReference type="Gene3D" id="3.60.110.10">
    <property type="entry name" value="Carbon-nitrogen hydrolase"/>
    <property type="match status" value="1"/>
</dbReference>
<feature type="transmembrane region" description="Helical" evidence="9">
    <location>
        <begin position="51"/>
        <end position="73"/>
    </location>
</feature>
<comment type="pathway">
    <text evidence="9">Protein modification; lipoprotein biosynthesis (N-acyl transfer).</text>
</comment>
<dbReference type="GO" id="GO:0005886">
    <property type="term" value="C:plasma membrane"/>
    <property type="evidence" value="ECO:0007669"/>
    <property type="project" value="UniProtKB-SubCell"/>
</dbReference>
<feature type="transmembrane region" description="Helical" evidence="9">
    <location>
        <begin position="79"/>
        <end position="102"/>
    </location>
</feature>
<evidence type="ECO:0000256" key="1">
    <source>
        <dbReference type="ARBA" id="ARBA00004651"/>
    </source>
</evidence>
<keyword evidence="6 9" id="KW-1133">Transmembrane helix</keyword>
<dbReference type="PANTHER" id="PTHR38686:SF1">
    <property type="entry name" value="APOLIPOPROTEIN N-ACYLTRANSFERASE"/>
    <property type="match status" value="1"/>
</dbReference>
<dbReference type="InterPro" id="IPR003010">
    <property type="entry name" value="C-N_Hydrolase"/>
</dbReference>
<dbReference type="InterPro" id="IPR045378">
    <property type="entry name" value="LNT_N"/>
</dbReference>
<comment type="similarity">
    <text evidence="2 9">Belongs to the CN hydrolase family. Apolipoprotein N-acyltransferase subfamily.</text>
</comment>
<dbReference type="EC" id="2.3.1.269" evidence="9"/>
<dbReference type="SUPFAM" id="SSF56317">
    <property type="entry name" value="Carbon-nitrogen hydrolase"/>
    <property type="match status" value="1"/>
</dbReference>
<evidence type="ECO:0000256" key="4">
    <source>
        <dbReference type="ARBA" id="ARBA00022679"/>
    </source>
</evidence>
<comment type="catalytic activity">
    <reaction evidence="9">
        <text>N-terminal S-1,2-diacyl-sn-glyceryl-L-cysteinyl-[lipoprotein] + a glycerophospholipid = N-acyl-S-1,2-diacyl-sn-glyceryl-L-cysteinyl-[lipoprotein] + a 2-acyl-sn-glycero-3-phospholipid + H(+)</text>
        <dbReference type="Rhea" id="RHEA:48228"/>
        <dbReference type="Rhea" id="RHEA-COMP:14681"/>
        <dbReference type="Rhea" id="RHEA-COMP:14684"/>
        <dbReference type="ChEBI" id="CHEBI:15378"/>
        <dbReference type="ChEBI" id="CHEBI:136912"/>
        <dbReference type="ChEBI" id="CHEBI:140656"/>
        <dbReference type="ChEBI" id="CHEBI:140657"/>
        <dbReference type="ChEBI" id="CHEBI:140660"/>
        <dbReference type="EC" id="2.3.1.269"/>
    </reaction>
</comment>
<evidence type="ECO:0000256" key="5">
    <source>
        <dbReference type="ARBA" id="ARBA00022692"/>
    </source>
</evidence>
<name>A0A9D1HB88_9FLAO</name>
<dbReference type="PROSITE" id="PS50263">
    <property type="entry name" value="CN_HYDROLASE"/>
    <property type="match status" value="1"/>
</dbReference>
<accession>A0A9D1HB88</accession>
<evidence type="ECO:0000313" key="11">
    <source>
        <dbReference type="EMBL" id="HIT97752.1"/>
    </source>
</evidence>
<gene>
    <name evidence="9 11" type="primary">lnt</name>
    <name evidence="11" type="ORF">IAC44_02840</name>
</gene>
<dbReference type="CDD" id="cd07571">
    <property type="entry name" value="ALP_N-acyl_transferase"/>
    <property type="match status" value="1"/>
</dbReference>
<keyword evidence="3 9" id="KW-1003">Cell membrane</keyword>
<evidence type="ECO:0000313" key="12">
    <source>
        <dbReference type="Proteomes" id="UP000824161"/>
    </source>
</evidence>
<evidence type="ECO:0000256" key="7">
    <source>
        <dbReference type="ARBA" id="ARBA00023136"/>
    </source>
</evidence>
<organism evidence="11 12">
    <name type="scientific">Candidatus Merdimorpha stercoravium</name>
    <dbReference type="NCBI Taxonomy" id="2840863"/>
    <lineage>
        <taxon>Bacteria</taxon>
        <taxon>Pseudomonadati</taxon>
        <taxon>Bacteroidota</taxon>
        <taxon>Flavobacteriia</taxon>
        <taxon>Flavobacteriales</taxon>
        <taxon>Candidatus Merdimorpha</taxon>
    </lineage>
</organism>
<dbReference type="Proteomes" id="UP000824161">
    <property type="component" value="Unassembled WGS sequence"/>
</dbReference>
<dbReference type="InterPro" id="IPR036526">
    <property type="entry name" value="C-N_Hydrolase_sf"/>
</dbReference>
<evidence type="ECO:0000256" key="9">
    <source>
        <dbReference type="HAMAP-Rule" id="MF_01148"/>
    </source>
</evidence>
<comment type="caution">
    <text evidence="11">The sequence shown here is derived from an EMBL/GenBank/DDBJ whole genome shotgun (WGS) entry which is preliminary data.</text>
</comment>
<dbReference type="Pfam" id="PF00795">
    <property type="entry name" value="CN_hydrolase"/>
    <property type="match status" value="1"/>
</dbReference>
<keyword evidence="7 9" id="KW-0472">Membrane</keyword>
<proteinExistence type="inferred from homology"/>
<dbReference type="AlphaFoldDB" id="A0A9D1HB88"/>
<dbReference type="NCBIfam" id="TIGR00546">
    <property type="entry name" value="lnt"/>
    <property type="match status" value="1"/>
</dbReference>
<reference evidence="11" key="2">
    <citation type="journal article" date="2021" name="PeerJ">
        <title>Extensive microbial diversity within the chicken gut microbiome revealed by metagenomics and culture.</title>
        <authorList>
            <person name="Gilroy R."/>
            <person name="Ravi A."/>
            <person name="Getino M."/>
            <person name="Pursley I."/>
            <person name="Horton D.L."/>
            <person name="Alikhan N.F."/>
            <person name="Baker D."/>
            <person name="Gharbi K."/>
            <person name="Hall N."/>
            <person name="Watson M."/>
            <person name="Adriaenssens E.M."/>
            <person name="Foster-Nyarko E."/>
            <person name="Jarju S."/>
            <person name="Secka A."/>
            <person name="Antonio M."/>
            <person name="Oren A."/>
            <person name="Chaudhuri R.R."/>
            <person name="La Ragione R."/>
            <person name="Hildebrand F."/>
            <person name="Pallen M.J."/>
        </authorList>
    </citation>
    <scope>NUCLEOTIDE SEQUENCE</scope>
    <source>
        <strain evidence="11">1383</strain>
    </source>
</reference>
<evidence type="ECO:0000256" key="2">
    <source>
        <dbReference type="ARBA" id="ARBA00010065"/>
    </source>
</evidence>
<feature type="transmembrane region" description="Helical" evidence="9">
    <location>
        <begin position="155"/>
        <end position="176"/>
    </location>
</feature>
<reference evidence="11" key="1">
    <citation type="submission" date="2020-10" db="EMBL/GenBank/DDBJ databases">
        <authorList>
            <person name="Gilroy R."/>
        </authorList>
    </citation>
    <scope>NUCLEOTIDE SEQUENCE</scope>
    <source>
        <strain evidence="11">1383</strain>
    </source>
</reference>
<evidence type="ECO:0000259" key="10">
    <source>
        <dbReference type="PROSITE" id="PS50263"/>
    </source>
</evidence>
<dbReference type="GO" id="GO:0042158">
    <property type="term" value="P:lipoprotein biosynthetic process"/>
    <property type="evidence" value="ECO:0007669"/>
    <property type="project" value="UniProtKB-UniRule"/>
</dbReference>